<reference evidence="1" key="2">
    <citation type="submission" date="2025-09" db="UniProtKB">
        <authorList>
            <consortium name="Ensembl"/>
        </authorList>
    </citation>
    <scope>IDENTIFICATION</scope>
</reference>
<protein>
    <submittedName>
        <fullName evidence="1">Uncharacterized protein</fullName>
    </submittedName>
</protein>
<accession>A0A3B5LYK7</accession>
<reference evidence="1" key="1">
    <citation type="submission" date="2025-08" db="UniProtKB">
        <authorList>
            <consortium name="Ensembl"/>
        </authorList>
    </citation>
    <scope>IDENTIFICATION</scope>
</reference>
<name>A0A3B5LYK7_9TELE</name>
<evidence type="ECO:0000313" key="1">
    <source>
        <dbReference type="Ensembl" id="ENSXCOP00000016247.1"/>
    </source>
</evidence>
<keyword evidence="2" id="KW-1185">Reference proteome</keyword>
<dbReference type="GeneTree" id="ENSGT01110000271755"/>
<dbReference type="Ensembl" id="ENSXCOT00000016453.1">
    <property type="protein sequence ID" value="ENSXCOP00000016247.1"/>
    <property type="gene ID" value="ENSXCOG00000012282.1"/>
</dbReference>
<dbReference type="Proteomes" id="UP000261380">
    <property type="component" value="Unplaced"/>
</dbReference>
<evidence type="ECO:0000313" key="2">
    <source>
        <dbReference type="Proteomes" id="UP000261380"/>
    </source>
</evidence>
<dbReference type="AlphaFoldDB" id="A0A3B5LYK7"/>
<organism evidence="1 2">
    <name type="scientific">Xiphophorus couchianus</name>
    <name type="common">Monterrey platyfish</name>
    <dbReference type="NCBI Taxonomy" id="32473"/>
    <lineage>
        <taxon>Eukaryota</taxon>
        <taxon>Metazoa</taxon>
        <taxon>Chordata</taxon>
        <taxon>Craniata</taxon>
        <taxon>Vertebrata</taxon>
        <taxon>Euteleostomi</taxon>
        <taxon>Actinopterygii</taxon>
        <taxon>Neopterygii</taxon>
        <taxon>Teleostei</taxon>
        <taxon>Neoteleostei</taxon>
        <taxon>Acanthomorphata</taxon>
        <taxon>Ovalentaria</taxon>
        <taxon>Atherinomorphae</taxon>
        <taxon>Cyprinodontiformes</taxon>
        <taxon>Poeciliidae</taxon>
        <taxon>Poeciliinae</taxon>
        <taxon>Xiphophorus</taxon>
    </lineage>
</organism>
<proteinExistence type="predicted"/>
<sequence>HPEKWLEGTVWCIGVTERQSAGGQLLAGLSSFSDRHVVMAVILRDEAHGRPVVQVVVRVEGDELLRVGLVQSVNLNGVLQGVAEQEHLHLHRKNNKSFHSSKRSWRRIKQQRV</sequence>